<evidence type="ECO:0000313" key="2">
    <source>
        <dbReference type="Proteomes" id="UP001148838"/>
    </source>
</evidence>
<protein>
    <recommendedName>
        <fullName evidence="3">Reverse transcriptase domain-containing protein</fullName>
    </recommendedName>
</protein>
<dbReference type="Proteomes" id="UP001148838">
    <property type="component" value="Unassembled WGS sequence"/>
</dbReference>
<reference evidence="1 2" key="1">
    <citation type="journal article" date="2022" name="Allergy">
        <title>Genome assembly and annotation of Periplaneta americana reveal a comprehensive cockroach allergen profile.</title>
        <authorList>
            <person name="Wang L."/>
            <person name="Xiong Q."/>
            <person name="Saelim N."/>
            <person name="Wang L."/>
            <person name="Nong W."/>
            <person name="Wan A.T."/>
            <person name="Shi M."/>
            <person name="Liu X."/>
            <person name="Cao Q."/>
            <person name="Hui J.H.L."/>
            <person name="Sookrung N."/>
            <person name="Leung T.F."/>
            <person name="Tungtrongchitr A."/>
            <person name="Tsui S.K.W."/>
        </authorList>
    </citation>
    <scope>NUCLEOTIDE SEQUENCE [LARGE SCALE GENOMIC DNA]</scope>
    <source>
        <strain evidence="1">PWHHKU_190912</strain>
    </source>
</reference>
<comment type="caution">
    <text evidence="1">The sequence shown here is derived from an EMBL/GenBank/DDBJ whole genome shotgun (WGS) entry which is preliminary data.</text>
</comment>
<evidence type="ECO:0008006" key="3">
    <source>
        <dbReference type="Google" id="ProtNLM"/>
    </source>
</evidence>
<sequence>MAKSKPVKKYYLQRKWEYDYFVVQDERIGCLLCPIQFMSTRHFNIKPHFNKALIKNYGMHKLSEFASQNEQTTQEQLHVCEQSAEGIAQQKVLPYQCFAVRGSPGFLFFTSPVSLMLFTHETIDCRPGTRPQGAILKWYVYVEAETMTPEVRNGSVSAVSVQLHQKNAYTVLYMTAVNLYSVIKHYIVNFTDTSSTIFIAFGICKSDVSNNVMAFVGFFNDAVSTTSLFSVDEICDSEMIFGEMRPRIRHRLTCIHITVEENLGKNPTRRPVSTLFVVVFKILEPLLILALRNQLSMEFGVTSAICKKIILLAIGGEKSSVSIYVTGLLNVTVPSFGDDMVIVGKDSEAAKHIAEIATGKLHEIGLKINAKKSKCISIVNSKLNTSSIYFDSTTEVPALDINGTVKYLGVSYNDETVFNSARTMDVLLSQLERLTTSLLLQPYQKYNVVSSFICPKLVYSFQTTPPDKLPVKFLKDADHLIKSSIKDILQIPGDIPDNMLFSGKKNGRLRCLMEEAKHCLNNLQIDETEPLTSTRGEINTRKIRTELRQREYNAWRNLPQKGKDVILYSEFTPSNKRITKPEGMNSGEWKEAIKMTANVSAVRAIPARSQDNHYRRCLSEIETLGHAMGPCPYGDILRIHRHHAIRTKLADALRKLNYTVYEEVHGTVDNGSKDALT</sequence>
<name>A0ABQ8RZ76_PERAM</name>
<evidence type="ECO:0000313" key="1">
    <source>
        <dbReference type="EMBL" id="KAJ4426991.1"/>
    </source>
</evidence>
<keyword evidence="2" id="KW-1185">Reference proteome</keyword>
<proteinExistence type="predicted"/>
<gene>
    <name evidence="1" type="ORF">ANN_26790</name>
</gene>
<accession>A0ABQ8RZ76</accession>
<organism evidence="1 2">
    <name type="scientific">Periplaneta americana</name>
    <name type="common">American cockroach</name>
    <name type="synonym">Blatta americana</name>
    <dbReference type="NCBI Taxonomy" id="6978"/>
    <lineage>
        <taxon>Eukaryota</taxon>
        <taxon>Metazoa</taxon>
        <taxon>Ecdysozoa</taxon>
        <taxon>Arthropoda</taxon>
        <taxon>Hexapoda</taxon>
        <taxon>Insecta</taxon>
        <taxon>Pterygota</taxon>
        <taxon>Neoptera</taxon>
        <taxon>Polyneoptera</taxon>
        <taxon>Dictyoptera</taxon>
        <taxon>Blattodea</taxon>
        <taxon>Blattoidea</taxon>
        <taxon>Blattidae</taxon>
        <taxon>Blattinae</taxon>
        <taxon>Periplaneta</taxon>
    </lineage>
</organism>
<dbReference type="EMBL" id="JAJSOF020000039">
    <property type="protein sequence ID" value="KAJ4426991.1"/>
    <property type="molecule type" value="Genomic_DNA"/>
</dbReference>